<organism evidence="2 3">
    <name type="scientific">Nonomuraea wenchangensis</name>
    <dbReference type="NCBI Taxonomy" id="568860"/>
    <lineage>
        <taxon>Bacteria</taxon>
        <taxon>Bacillati</taxon>
        <taxon>Actinomycetota</taxon>
        <taxon>Actinomycetes</taxon>
        <taxon>Streptosporangiales</taxon>
        <taxon>Streptosporangiaceae</taxon>
        <taxon>Nonomuraea</taxon>
    </lineage>
</organism>
<dbReference type="GO" id="GO:0004197">
    <property type="term" value="F:cysteine-type endopeptidase activity"/>
    <property type="evidence" value="ECO:0007669"/>
    <property type="project" value="InterPro"/>
</dbReference>
<dbReference type="InterPro" id="IPR029030">
    <property type="entry name" value="Caspase-like_dom_sf"/>
</dbReference>
<evidence type="ECO:0000313" key="2">
    <source>
        <dbReference type="EMBL" id="SET11693.1"/>
    </source>
</evidence>
<dbReference type="AlphaFoldDB" id="A0A1I0BYA2"/>
<dbReference type="Pfam" id="PF00656">
    <property type="entry name" value="Peptidase_C14"/>
    <property type="match status" value="1"/>
</dbReference>
<protein>
    <submittedName>
        <fullName evidence="2">Caspase domain-containing protein</fullName>
    </submittedName>
</protein>
<feature type="domain" description="Peptidase C14 caspase" evidence="1">
    <location>
        <begin position="3"/>
        <end position="245"/>
    </location>
</feature>
<dbReference type="OrthoDB" id="3197455at2"/>
<dbReference type="GO" id="GO:0006508">
    <property type="term" value="P:proteolysis"/>
    <property type="evidence" value="ECO:0007669"/>
    <property type="project" value="InterPro"/>
</dbReference>
<dbReference type="STRING" id="568860.SAMN05421811_10299"/>
<dbReference type="Gene3D" id="3.40.50.1460">
    <property type="match status" value="1"/>
</dbReference>
<proteinExistence type="predicted"/>
<name>A0A1I0BYA2_9ACTN</name>
<dbReference type="EMBL" id="FOHX01000002">
    <property type="protein sequence ID" value="SET11693.1"/>
    <property type="molecule type" value="Genomic_DNA"/>
</dbReference>
<sequence length="256" mass="27896">MLHAVLVGVDRYLDPGIASLRYAAADAVAMAELVSRVEPAEREITLLLDADATRRNVVMEIGERLPRAVAPGDVVLIYFAAHGSPESDPADPDDVARYLVAHDTELDHVYTTGITMEHQLQSWLARLSGPRLVMVVIDACFSGMAGGRTFEGPTLRRRREGTRVPGVVSLKDLDLGEGRLIMSACGEHQVAREFASLGHGVFTHYLLRGPGQVEGATVGVHELYEKVAGAVRRHTKGRQVPVLNGRSAIPRLPRLW</sequence>
<reference evidence="2 3" key="1">
    <citation type="submission" date="2016-10" db="EMBL/GenBank/DDBJ databases">
        <authorList>
            <person name="de Groot N.N."/>
        </authorList>
    </citation>
    <scope>NUCLEOTIDE SEQUENCE [LARGE SCALE GENOMIC DNA]</scope>
    <source>
        <strain evidence="2 3">CGMCC 4.5598</strain>
    </source>
</reference>
<keyword evidence="3" id="KW-1185">Reference proteome</keyword>
<gene>
    <name evidence="2" type="ORF">SAMN05421811_10299</name>
</gene>
<dbReference type="SUPFAM" id="SSF52129">
    <property type="entry name" value="Caspase-like"/>
    <property type="match status" value="1"/>
</dbReference>
<dbReference type="Proteomes" id="UP000199361">
    <property type="component" value="Unassembled WGS sequence"/>
</dbReference>
<dbReference type="RefSeq" id="WP_091077440.1">
    <property type="nucleotide sequence ID" value="NZ_FOHX01000002.1"/>
</dbReference>
<evidence type="ECO:0000313" key="3">
    <source>
        <dbReference type="Proteomes" id="UP000199361"/>
    </source>
</evidence>
<dbReference type="InterPro" id="IPR011600">
    <property type="entry name" value="Pept_C14_caspase"/>
</dbReference>
<evidence type="ECO:0000259" key="1">
    <source>
        <dbReference type="Pfam" id="PF00656"/>
    </source>
</evidence>
<accession>A0A1I0BYA2</accession>